<organism evidence="4 5">
    <name type="scientific">Chara braunii</name>
    <name type="common">Braun's stonewort</name>
    <dbReference type="NCBI Taxonomy" id="69332"/>
    <lineage>
        <taxon>Eukaryota</taxon>
        <taxon>Viridiplantae</taxon>
        <taxon>Streptophyta</taxon>
        <taxon>Charophyceae</taxon>
        <taxon>Charales</taxon>
        <taxon>Characeae</taxon>
        <taxon>Chara</taxon>
    </lineage>
</organism>
<keyword evidence="2" id="KW-0472">Membrane</keyword>
<keyword evidence="5" id="KW-1185">Reference proteome</keyword>
<name>A0A388KC22_CHABU</name>
<dbReference type="PANTHER" id="PTHR46388">
    <property type="entry name" value="NHL REPEAT-CONTAINING PROTEIN 2"/>
    <property type="match status" value="1"/>
</dbReference>
<comment type="caution">
    <text evidence="4">The sequence shown here is derived from an EMBL/GenBank/DDBJ whole genome shotgun (WGS) entry which is preliminary data.</text>
</comment>
<proteinExistence type="predicted"/>
<feature type="transmembrane region" description="Helical" evidence="2">
    <location>
        <begin position="410"/>
        <end position="435"/>
    </location>
</feature>
<protein>
    <recommendedName>
        <fullName evidence="6">Strictosidine synthase conserved region domain-containing protein</fullName>
    </recommendedName>
</protein>
<accession>A0A388KC22</accession>
<dbReference type="Proteomes" id="UP000265515">
    <property type="component" value="Unassembled WGS sequence"/>
</dbReference>
<feature type="transmembrane region" description="Helical" evidence="2">
    <location>
        <begin position="381"/>
        <end position="398"/>
    </location>
</feature>
<feature type="chain" id="PRO_5017361478" description="Strictosidine synthase conserved region domain-containing protein" evidence="3">
    <location>
        <begin position="27"/>
        <end position="873"/>
    </location>
</feature>
<feature type="region of interest" description="Disordered" evidence="1">
    <location>
        <begin position="451"/>
        <end position="538"/>
    </location>
</feature>
<gene>
    <name evidence="4" type="ORF">CBR_g696</name>
</gene>
<evidence type="ECO:0000256" key="1">
    <source>
        <dbReference type="SAM" id="MobiDB-lite"/>
    </source>
</evidence>
<evidence type="ECO:0000256" key="2">
    <source>
        <dbReference type="SAM" id="Phobius"/>
    </source>
</evidence>
<dbReference type="InterPro" id="IPR011042">
    <property type="entry name" value="6-blade_b-propeller_TolB-like"/>
</dbReference>
<evidence type="ECO:0000313" key="4">
    <source>
        <dbReference type="EMBL" id="GBG67567.1"/>
    </source>
</evidence>
<sequence length="873" mass="94218">MQFRVTPPSPFLFLLLLPVLFHPLVSTGGMVGPLLLSFKPQLSHTPRGHAKLVHGVASDGRANNAVGSVRIRGLPRRHLRQDPSEAIPVNITEPENFEYLGEIVEESTPKIMSKDYVDVSPDNTAVFYVEKEPNNWTSYVVMRAILSGSATLAAAGKGKLSWTISRVAGPFTNVSGLLVLDESSLLLSFRSENLVRKHNATSGEELSSMSVREPYSMAKHQSEETVFVASNDSIIALPLMLPERQQTLAGSGHNSSGAGTRFLHPNIGPDSLSSDGSHLYVADEDNHIIRRVNAVTGATETIAGQEGNASSSDGPLSDAGFSFPKCPALTIGGTNLFLVDQAAGIRRLTFDRSNGSVSSVSTILKSNQSTGYIAFSKDNRLLFFAAGSHVFVLRVNLFEQAFGISNRKSVSLMVVILVQALILGAAMLGLIFLAVRTLRVAELVIKQRPETSRYSDARGDPPINLNTGYRQNHQSYPNAGDGPTINLDNDDAPNPESHLNAQSTTPGPTIPPPGVRSDSSAVRQPERNDVLGRAPRGRSGWFRSKITEAVPFNITDPDLVRYVSEVAPESTPKKIMLKQYIGLSPNDTTLFYVEKEPGNWTSYVLMRAIRSGSVGGACSPIETNISWTISQVAGPFTNVSGLLVLDESSLLLSFRSENLVRKLNATSGEELSSMSVREPYSMAKHPREETVFVASNDSIVSLPLTFPANQRTLAGPSVVVNEKENRSSADNSTGAGVRFLHPSIGPHAVSPNGSHLYVADEGHHIIRRVNTVTGATETIAGQEGNASSSDGRPFNATFSFPRCPELTQGSNFPDLVLVDQSGIRWLTVDFGDRVIGVRTIVKSTQSTGCIIVSHDNNLLFFAADSHVFVLEDA</sequence>
<dbReference type="Gene3D" id="2.120.10.30">
    <property type="entry name" value="TolB, C-terminal domain"/>
    <property type="match status" value="2"/>
</dbReference>
<dbReference type="EMBL" id="BFEA01000089">
    <property type="protein sequence ID" value="GBG67567.1"/>
    <property type="molecule type" value="Genomic_DNA"/>
</dbReference>
<dbReference type="SUPFAM" id="SSF63829">
    <property type="entry name" value="Calcium-dependent phosphotriesterase"/>
    <property type="match status" value="1"/>
</dbReference>
<reference evidence="4 5" key="1">
    <citation type="journal article" date="2018" name="Cell">
        <title>The Chara Genome: Secondary Complexity and Implications for Plant Terrestrialization.</title>
        <authorList>
            <person name="Nishiyama T."/>
            <person name="Sakayama H."/>
            <person name="Vries J.D."/>
            <person name="Buschmann H."/>
            <person name="Saint-Marcoux D."/>
            <person name="Ullrich K.K."/>
            <person name="Haas F.B."/>
            <person name="Vanderstraeten L."/>
            <person name="Becker D."/>
            <person name="Lang D."/>
            <person name="Vosolsobe S."/>
            <person name="Rombauts S."/>
            <person name="Wilhelmsson P.K.I."/>
            <person name="Janitza P."/>
            <person name="Kern R."/>
            <person name="Heyl A."/>
            <person name="Rumpler F."/>
            <person name="Villalobos L.I.A.C."/>
            <person name="Clay J.M."/>
            <person name="Skokan R."/>
            <person name="Toyoda A."/>
            <person name="Suzuki Y."/>
            <person name="Kagoshima H."/>
            <person name="Schijlen E."/>
            <person name="Tajeshwar N."/>
            <person name="Catarino B."/>
            <person name="Hetherington A.J."/>
            <person name="Saltykova A."/>
            <person name="Bonnot C."/>
            <person name="Breuninger H."/>
            <person name="Symeonidi A."/>
            <person name="Radhakrishnan G.V."/>
            <person name="Van Nieuwerburgh F."/>
            <person name="Deforce D."/>
            <person name="Chang C."/>
            <person name="Karol K.G."/>
            <person name="Hedrich R."/>
            <person name="Ulvskov P."/>
            <person name="Glockner G."/>
            <person name="Delwiche C.F."/>
            <person name="Petrasek J."/>
            <person name="Van de Peer Y."/>
            <person name="Friml J."/>
            <person name="Beilby M."/>
            <person name="Dolan L."/>
            <person name="Kohara Y."/>
            <person name="Sugano S."/>
            <person name="Fujiyama A."/>
            <person name="Delaux P.-M."/>
            <person name="Quint M."/>
            <person name="TheiBen G."/>
            <person name="Hagemann M."/>
            <person name="Harholt J."/>
            <person name="Dunand C."/>
            <person name="Zachgo S."/>
            <person name="Langdale J."/>
            <person name="Maumus F."/>
            <person name="Straeten D.V.D."/>
            <person name="Gould S.B."/>
            <person name="Rensing S.A."/>
        </authorList>
    </citation>
    <scope>NUCLEOTIDE SEQUENCE [LARGE SCALE GENOMIC DNA]</scope>
    <source>
        <strain evidence="4 5">S276</strain>
    </source>
</reference>
<dbReference type="AlphaFoldDB" id="A0A388KC22"/>
<dbReference type="PANTHER" id="PTHR46388:SF2">
    <property type="entry name" value="NHL REPEAT-CONTAINING PROTEIN 2"/>
    <property type="match status" value="1"/>
</dbReference>
<keyword evidence="2" id="KW-1133">Transmembrane helix</keyword>
<dbReference type="Gramene" id="GBG67567">
    <property type="protein sequence ID" value="GBG67567"/>
    <property type="gene ID" value="CBR_g696"/>
</dbReference>
<evidence type="ECO:0000256" key="3">
    <source>
        <dbReference type="SAM" id="SignalP"/>
    </source>
</evidence>
<evidence type="ECO:0008006" key="6">
    <source>
        <dbReference type="Google" id="ProtNLM"/>
    </source>
</evidence>
<keyword evidence="2" id="KW-0812">Transmembrane</keyword>
<dbReference type="SUPFAM" id="SSF75011">
    <property type="entry name" value="3-carboxy-cis,cis-mucoante lactonizing enzyme"/>
    <property type="match status" value="1"/>
</dbReference>
<evidence type="ECO:0000313" key="5">
    <source>
        <dbReference type="Proteomes" id="UP000265515"/>
    </source>
</evidence>
<keyword evidence="3" id="KW-0732">Signal</keyword>
<feature type="signal peptide" evidence="3">
    <location>
        <begin position="1"/>
        <end position="26"/>
    </location>
</feature>
<feature type="compositionally biased region" description="Polar residues" evidence="1">
    <location>
        <begin position="464"/>
        <end position="477"/>
    </location>
</feature>